<dbReference type="CDD" id="cd14785">
    <property type="entry name" value="V-ATPase_C"/>
    <property type="match status" value="1"/>
</dbReference>
<evidence type="ECO:0000256" key="1">
    <source>
        <dbReference type="ARBA" id="ARBA00006138"/>
    </source>
</evidence>
<keyword evidence="8" id="KW-1185">Reference proteome</keyword>
<comment type="subunit">
    <text evidence="5">V-ATPase is a heteromultimeric enzyme composed of a peripheral catalytic V1 complex (components A to H) attached to an integral membrane V0 proton pore complex.</text>
</comment>
<protein>
    <recommendedName>
        <fullName evidence="5">V-type proton ATPase subunit C</fullName>
    </recommendedName>
</protein>
<dbReference type="OrthoDB" id="6605928at2759"/>
<dbReference type="InterPro" id="IPR036132">
    <property type="entry name" value="Vac_ATP_synth_c_sf"/>
</dbReference>
<keyword evidence="3 5" id="KW-0375">Hydrogen ion transport</keyword>
<dbReference type="Pfam" id="PF03223">
    <property type="entry name" value="V-ATPase_C"/>
    <property type="match status" value="1"/>
</dbReference>
<comment type="similarity">
    <text evidence="1 5">Belongs to the V-ATPase C subunit family.</text>
</comment>
<comment type="function">
    <text evidence="5">Subunit of the V1 complex of vacuolar(H+)-ATPase (V-ATPase), a multisubunit enzyme composed of a peripheral complex (V1) that hydrolyzes ATP and a membrane integral complex (V0) that translocates protons. V-ATPase is responsible for acidifying and maintaining the pH of intracellular compartments and in some cell types, is targeted to the plasma membrane, where it is responsible for acidifying the extracellular environment. Subunit C is necessary for the assembly of the catalytic sector of the enzyme and is likely to have a specific function in its catalytic activity.</text>
</comment>
<evidence type="ECO:0000313" key="8">
    <source>
        <dbReference type="Proteomes" id="UP000789595"/>
    </source>
</evidence>
<dbReference type="Gene3D" id="1.20.1460.10">
    <property type="entry name" value="subunit c (vma5p) of the yeast v-atpase, domain 2"/>
    <property type="match status" value="2"/>
</dbReference>
<proteinExistence type="inferred from homology"/>
<keyword evidence="4 5" id="KW-0406">Ion transport</keyword>
<evidence type="ECO:0000256" key="2">
    <source>
        <dbReference type="ARBA" id="ARBA00022448"/>
    </source>
</evidence>
<gene>
    <name evidence="6" type="ORF">PCAL00307_LOCUS18041</name>
    <name evidence="7" type="ORF">PECAL_2P13380</name>
</gene>
<reference evidence="6" key="1">
    <citation type="submission" date="2021-01" db="EMBL/GenBank/DDBJ databases">
        <authorList>
            <person name="Corre E."/>
            <person name="Pelletier E."/>
            <person name="Niang G."/>
            <person name="Scheremetjew M."/>
            <person name="Finn R."/>
            <person name="Kale V."/>
            <person name="Holt S."/>
            <person name="Cochrane G."/>
            <person name="Meng A."/>
            <person name="Brown T."/>
            <person name="Cohen L."/>
        </authorList>
    </citation>
    <scope>NUCLEOTIDE SEQUENCE</scope>
    <source>
        <strain evidence="6">CCMP1756</strain>
    </source>
</reference>
<name>A0A7S4A3N2_9STRA</name>
<evidence type="ECO:0000313" key="6">
    <source>
        <dbReference type="EMBL" id="CAE0702596.1"/>
    </source>
</evidence>
<dbReference type="PANTHER" id="PTHR10137:SF0">
    <property type="entry name" value="V-TYPE PROTON ATPASE SUBUNIT C"/>
    <property type="match status" value="1"/>
</dbReference>
<evidence type="ECO:0000256" key="5">
    <source>
        <dbReference type="RuleBase" id="RU364010"/>
    </source>
</evidence>
<dbReference type="EMBL" id="HBIW01020932">
    <property type="protein sequence ID" value="CAE0702596.1"/>
    <property type="molecule type" value="Transcribed_RNA"/>
</dbReference>
<organism evidence="6">
    <name type="scientific">Pelagomonas calceolata</name>
    <dbReference type="NCBI Taxonomy" id="35677"/>
    <lineage>
        <taxon>Eukaryota</taxon>
        <taxon>Sar</taxon>
        <taxon>Stramenopiles</taxon>
        <taxon>Ochrophyta</taxon>
        <taxon>Pelagophyceae</taxon>
        <taxon>Pelagomonadales</taxon>
        <taxon>Pelagomonadaceae</taxon>
        <taxon>Pelagomonas</taxon>
    </lineage>
</organism>
<dbReference type="InterPro" id="IPR004907">
    <property type="entry name" value="ATPase_V1-cplx_csu"/>
</dbReference>
<dbReference type="GO" id="GO:0000221">
    <property type="term" value="C:vacuolar proton-transporting V-type ATPase, V1 domain"/>
    <property type="evidence" value="ECO:0007669"/>
    <property type="project" value="TreeGrafter"/>
</dbReference>
<accession>A0A7S4A3N2</accession>
<dbReference type="PANTHER" id="PTHR10137">
    <property type="entry name" value="V-TYPE PROTON ATPASE SUBUNIT C"/>
    <property type="match status" value="1"/>
</dbReference>
<dbReference type="SUPFAM" id="SSF118203">
    <property type="entry name" value="Vacuolar ATP synthase subunit C"/>
    <property type="match status" value="1"/>
</dbReference>
<keyword evidence="2 5" id="KW-0813">Transport</keyword>
<dbReference type="EMBL" id="CAKKNE010000002">
    <property type="protein sequence ID" value="CAH0368279.1"/>
    <property type="molecule type" value="Genomic_DNA"/>
</dbReference>
<dbReference type="Proteomes" id="UP000789595">
    <property type="component" value="Unassembled WGS sequence"/>
</dbReference>
<dbReference type="GO" id="GO:0046961">
    <property type="term" value="F:proton-transporting ATPase activity, rotational mechanism"/>
    <property type="evidence" value="ECO:0007669"/>
    <property type="project" value="InterPro"/>
</dbReference>
<sequence>MAAPNEFWLLTVPKEGQTPEATFEKLRRHTDGASQGYLIQVPSLTVGTLNSLMSLSEDMDKVDASIESVVRKVERQYAEVTPKTRDPLLVDAVPVDRYLPSFVWEHAKYPHRRALPELVQHLRQTVSETDDELKHLASTYADKTQKLQALKRSSGKGRGSLSLSPLEEVLSADDVAKAKAIDTEYLVTVVVAVPKAKDQEFLKTYTEIAPDCISGENGETCSPAVPGSAVKLVSDGEASLYALTLLKGRHVSGAYEGDSWRPSGFDDFVPRYTTAARSLGFVVRPFAYDAEKVARTSADRATLEQECDRLHASIVRWCRSHFAESFVAWIHLKIVRAFVESVLRYGLPVDFLTVLLVPRKYKEQKLAEALDQMFAHRHTVGLVDDEEDDGYRPYVVQKCHALSAAA</sequence>
<reference evidence="7" key="2">
    <citation type="submission" date="2021-11" db="EMBL/GenBank/DDBJ databases">
        <authorList>
            <consortium name="Genoscope - CEA"/>
            <person name="William W."/>
        </authorList>
    </citation>
    <scope>NUCLEOTIDE SEQUENCE</scope>
</reference>
<dbReference type="AlphaFoldDB" id="A0A7S4A3N2"/>
<evidence type="ECO:0000256" key="3">
    <source>
        <dbReference type="ARBA" id="ARBA00022781"/>
    </source>
</evidence>
<evidence type="ECO:0000256" key="4">
    <source>
        <dbReference type="ARBA" id="ARBA00023065"/>
    </source>
</evidence>
<evidence type="ECO:0000313" key="7">
    <source>
        <dbReference type="EMBL" id="CAH0368279.1"/>
    </source>
</evidence>